<comment type="caution">
    <text evidence="1">The sequence shown here is derived from an EMBL/GenBank/DDBJ whole genome shotgun (WGS) entry which is preliminary data.</text>
</comment>
<dbReference type="AlphaFoldDB" id="A0A4R6J7B6"/>
<name>A0A4R6J7B6_9ACTN</name>
<evidence type="ECO:0000313" key="1">
    <source>
        <dbReference type="EMBL" id="TDO30205.1"/>
    </source>
</evidence>
<sequence length="55" mass="6621">MNPHLKPRRHRNWLTRYYGKQARFYLRVLRATRVLPPSIEASLSARISHHIERGL</sequence>
<accession>A0A4R6J7B6</accession>
<reference evidence="1 2" key="1">
    <citation type="submission" date="2019-03" db="EMBL/GenBank/DDBJ databases">
        <title>Genomic Encyclopedia of Type Strains, Phase III (KMG-III): the genomes of soil and plant-associated and newly described type strains.</title>
        <authorList>
            <person name="Whitman W."/>
        </authorList>
    </citation>
    <scope>NUCLEOTIDE SEQUENCE [LARGE SCALE GENOMIC DNA]</scope>
    <source>
        <strain evidence="1 2">VKM Ac-2527</strain>
    </source>
</reference>
<dbReference type="Proteomes" id="UP000295388">
    <property type="component" value="Unassembled WGS sequence"/>
</dbReference>
<keyword evidence="2" id="KW-1185">Reference proteome</keyword>
<evidence type="ECO:0000313" key="2">
    <source>
        <dbReference type="Proteomes" id="UP000295388"/>
    </source>
</evidence>
<gene>
    <name evidence="1" type="ORF">EV643_1394</name>
</gene>
<protein>
    <submittedName>
        <fullName evidence="1">Uncharacterized protein</fullName>
    </submittedName>
</protein>
<dbReference type="EMBL" id="SNWQ01000039">
    <property type="protein sequence ID" value="TDO30205.1"/>
    <property type="molecule type" value="Genomic_DNA"/>
</dbReference>
<organism evidence="1 2">
    <name type="scientific">Kribbella caucasensis</name>
    <dbReference type="NCBI Taxonomy" id="2512215"/>
    <lineage>
        <taxon>Bacteria</taxon>
        <taxon>Bacillati</taxon>
        <taxon>Actinomycetota</taxon>
        <taxon>Actinomycetes</taxon>
        <taxon>Propionibacteriales</taxon>
        <taxon>Kribbellaceae</taxon>
        <taxon>Kribbella</taxon>
    </lineage>
</organism>
<proteinExistence type="predicted"/>